<dbReference type="SUPFAM" id="SSF51246">
    <property type="entry name" value="Rudiment single hybrid motif"/>
    <property type="match status" value="1"/>
</dbReference>
<dbReference type="InterPro" id="IPR020562">
    <property type="entry name" value="PRibGlycinamide_synth_N"/>
</dbReference>
<keyword evidence="7 12" id="KW-0658">Purine biosynthesis</keyword>
<dbReference type="HAMAP" id="MF_00138">
    <property type="entry name" value="GARS"/>
    <property type="match status" value="1"/>
</dbReference>
<keyword evidence="5 12" id="KW-0436">Ligase</keyword>
<comment type="pathway">
    <text evidence="3 12">Purine metabolism; IMP biosynthesis via de novo pathway; N(1)-(5-phospho-D-ribosyl)glycinamide from 5-phospho-alpha-D-ribose 1-diphosphate: step 2/2.</text>
</comment>
<dbReference type="InterPro" id="IPR020559">
    <property type="entry name" value="PRibGlycinamide_synth_CS"/>
</dbReference>
<reference evidence="16" key="1">
    <citation type="journal article" date="2019" name="Int. J. Syst. Evol. Microbiol.">
        <title>The Global Catalogue of Microorganisms (GCM) 10K type strain sequencing project: providing services to taxonomists for standard genome sequencing and annotation.</title>
        <authorList>
            <consortium name="The Broad Institute Genomics Platform"/>
            <consortium name="The Broad Institute Genome Sequencing Center for Infectious Disease"/>
            <person name="Wu L."/>
            <person name="Ma J."/>
        </authorList>
    </citation>
    <scope>NUCLEOTIDE SEQUENCE [LARGE SCALE GENOMIC DNA]</scope>
    <source>
        <strain evidence="16">NBRC 111756</strain>
    </source>
</reference>
<protein>
    <recommendedName>
        <fullName evidence="4 12">Phosphoribosylamine--glycine ligase</fullName>
        <ecNumber evidence="4 12">6.3.4.13</ecNumber>
    </recommendedName>
    <alternativeName>
        <fullName evidence="12">GARS</fullName>
    </alternativeName>
    <alternativeName>
        <fullName evidence="10 12">Glycinamide ribonucleotide synthetase</fullName>
    </alternativeName>
    <alternativeName>
        <fullName evidence="11 12">Phosphoribosylglycinamide synthetase</fullName>
    </alternativeName>
</protein>
<dbReference type="PROSITE" id="PS00184">
    <property type="entry name" value="GARS"/>
    <property type="match status" value="1"/>
</dbReference>
<dbReference type="SMART" id="SM01210">
    <property type="entry name" value="GARS_C"/>
    <property type="match status" value="1"/>
</dbReference>
<keyword evidence="8 13" id="KW-0067">ATP-binding</keyword>
<evidence type="ECO:0000256" key="5">
    <source>
        <dbReference type="ARBA" id="ARBA00022598"/>
    </source>
</evidence>
<dbReference type="InterPro" id="IPR020560">
    <property type="entry name" value="PRibGlycinamide_synth_C-dom"/>
</dbReference>
<dbReference type="Pfam" id="PF02843">
    <property type="entry name" value="GARS_C"/>
    <property type="match status" value="1"/>
</dbReference>
<evidence type="ECO:0000256" key="3">
    <source>
        <dbReference type="ARBA" id="ARBA00005174"/>
    </source>
</evidence>
<evidence type="ECO:0000256" key="4">
    <source>
        <dbReference type="ARBA" id="ARBA00013255"/>
    </source>
</evidence>
<evidence type="ECO:0000256" key="7">
    <source>
        <dbReference type="ARBA" id="ARBA00022755"/>
    </source>
</evidence>
<comment type="cofactor">
    <cofactor evidence="2">
        <name>Mg(2+)</name>
        <dbReference type="ChEBI" id="CHEBI:18420"/>
    </cofactor>
</comment>
<evidence type="ECO:0000259" key="14">
    <source>
        <dbReference type="PROSITE" id="PS50975"/>
    </source>
</evidence>
<evidence type="ECO:0000313" key="15">
    <source>
        <dbReference type="EMBL" id="MFC6671719.1"/>
    </source>
</evidence>
<dbReference type="Gene3D" id="3.30.1490.20">
    <property type="entry name" value="ATP-grasp fold, A domain"/>
    <property type="match status" value="1"/>
</dbReference>
<dbReference type="EC" id="6.3.4.13" evidence="4 12"/>
<dbReference type="Gene3D" id="3.90.600.10">
    <property type="entry name" value="Phosphoribosylglycinamide synthetase, C-terminal domain"/>
    <property type="match status" value="1"/>
</dbReference>
<comment type="caution">
    <text evidence="15">The sequence shown here is derived from an EMBL/GenBank/DDBJ whole genome shotgun (WGS) entry which is preliminary data.</text>
</comment>
<evidence type="ECO:0000256" key="11">
    <source>
        <dbReference type="ARBA" id="ARBA00042864"/>
    </source>
</evidence>
<comment type="cofactor">
    <cofactor evidence="1">
        <name>Mn(2+)</name>
        <dbReference type="ChEBI" id="CHEBI:29035"/>
    </cofactor>
</comment>
<keyword evidence="16" id="KW-1185">Reference proteome</keyword>
<dbReference type="PANTHER" id="PTHR43472">
    <property type="entry name" value="PHOSPHORIBOSYLAMINE--GLYCINE LIGASE"/>
    <property type="match status" value="1"/>
</dbReference>
<evidence type="ECO:0000313" key="16">
    <source>
        <dbReference type="Proteomes" id="UP001596422"/>
    </source>
</evidence>
<feature type="domain" description="ATP-grasp" evidence="14">
    <location>
        <begin position="109"/>
        <end position="316"/>
    </location>
</feature>
<accession>A0ABW2A2U0</accession>
<dbReference type="InterPro" id="IPR016185">
    <property type="entry name" value="PreATP-grasp_dom_sf"/>
</dbReference>
<evidence type="ECO:0000256" key="10">
    <source>
        <dbReference type="ARBA" id="ARBA00042242"/>
    </source>
</evidence>
<dbReference type="InterPro" id="IPR013815">
    <property type="entry name" value="ATP_grasp_subdomain_1"/>
</dbReference>
<evidence type="ECO:0000256" key="9">
    <source>
        <dbReference type="ARBA" id="ARBA00038345"/>
    </source>
</evidence>
<dbReference type="InterPro" id="IPR011054">
    <property type="entry name" value="Rudment_hybrid_motif"/>
</dbReference>
<evidence type="ECO:0000256" key="2">
    <source>
        <dbReference type="ARBA" id="ARBA00001946"/>
    </source>
</evidence>
<evidence type="ECO:0000256" key="8">
    <source>
        <dbReference type="ARBA" id="ARBA00022840"/>
    </source>
</evidence>
<evidence type="ECO:0000256" key="1">
    <source>
        <dbReference type="ARBA" id="ARBA00001936"/>
    </source>
</evidence>
<proteinExistence type="inferred from homology"/>
<comment type="catalytic activity">
    <reaction evidence="12">
        <text>5-phospho-beta-D-ribosylamine + glycine + ATP = N(1)-(5-phospho-beta-D-ribosyl)glycinamide + ADP + phosphate + H(+)</text>
        <dbReference type="Rhea" id="RHEA:17453"/>
        <dbReference type="ChEBI" id="CHEBI:15378"/>
        <dbReference type="ChEBI" id="CHEBI:30616"/>
        <dbReference type="ChEBI" id="CHEBI:43474"/>
        <dbReference type="ChEBI" id="CHEBI:57305"/>
        <dbReference type="ChEBI" id="CHEBI:58681"/>
        <dbReference type="ChEBI" id="CHEBI:143788"/>
        <dbReference type="ChEBI" id="CHEBI:456216"/>
        <dbReference type="EC" id="6.3.4.13"/>
    </reaction>
</comment>
<dbReference type="GO" id="GO:0004637">
    <property type="term" value="F:phosphoribosylamine-glycine ligase activity"/>
    <property type="evidence" value="ECO:0007669"/>
    <property type="project" value="UniProtKB-EC"/>
</dbReference>
<dbReference type="InterPro" id="IPR037123">
    <property type="entry name" value="PRibGlycinamide_synth_C_sf"/>
</dbReference>
<name>A0ABW2A2U0_9GAMM</name>
<comment type="similarity">
    <text evidence="9 12">Belongs to the GARS family.</text>
</comment>
<dbReference type="InterPro" id="IPR000115">
    <property type="entry name" value="PRibGlycinamide_synth"/>
</dbReference>
<dbReference type="Gene3D" id="3.30.470.20">
    <property type="entry name" value="ATP-grasp fold, B domain"/>
    <property type="match status" value="1"/>
</dbReference>
<evidence type="ECO:0000256" key="12">
    <source>
        <dbReference type="HAMAP-Rule" id="MF_00138"/>
    </source>
</evidence>
<dbReference type="RefSeq" id="WP_379910215.1">
    <property type="nucleotide sequence ID" value="NZ_JBHSWE010000001.1"/>
</dbReference>
<dbReference type="NCBIfam" id="TIGR00877">
    <property type="entry name" value="purD"/>
    <property type="match status" value="1"/>
</dbReference>
<dbReference type="Pfam" id="PF02844">
    <property type="entry name" value="GARS_N"/>
    <property type="match status" value="1"/>
</dbReference>
<dbReference type="PANTHER" id="PTHR43472:SF1">
    <property type="entry name" value="PHOSPHORIBOSYLAMINE--GLYCINE LIGASE, CHLOROPLASTIC"/>
    <property type="match status" value="1"/>
</dbReference>
<sequence length="429" mass="45509">MKVLVIGSGGREHALAWSAARDAAVEKVFVAPGNAATATEAKLENVAIDVLDLDALVAFARDNAIGLTIVGPEAPLVAGVVDRFRAAGLPIFGPTAAAAQLEGSKAFTKDFLARHAIPTAEYQNFTEIDPAIAYVREKGAPIVIKADGLAAGKGVIVAMTLEEAEEAIRDMLAGNAFGDAGSRVVVEEFLDGEEASFIVMVDGEHVLAMATSQDHKRVGNGDSGPNTGGMGAYSPAPVVTADIHQRVMDEVIMPTVRGMASEGNEYTGFLYAGLMIMADGTPKVIEYNCRFGDPETQPIMLRLRSSLVELCQAAIERRLDRVNADWDPRPSVGVVMAAGGYPGDYRKGDHISLPAECPADSKIFHAGTRLVDGQVVTAGGRVLCVTALGDSVTDAQQRAYALLEQVSWKDAYYRTDIAYRAIAREKATK</sequence>
<keyword evidence="6 13" id="KW-0547">Nucleotide-binding</keyword>
<dbReference type="InterPro" id="IPR011761">
    <property type="entry name" value="ATP-grasp"/>
</dbReference>
<dbReference type="Pfam" id="PF01071">
    <property type="entry name" value="GARS_A"/>
    <property type="match status" value="1"/>
</dbReference>
<dbReference type="Proteomes" id="UP001596422">
    <property type="component" value="Unassembled WGS sequence"/>
</dbReference>
<organism evidence="15 16">
    <name type="scientific">Marinobacterium aestuariivivens</name>
    <dbReference type="NCBI Taxonomy" id="1698799"/>
    <lineage>
        <taxon>Bacteria</taxon>
        <taxon>Pseudomonadati</taxon>
        <taxon>Pseudomonadota</taxon>
        <taxon>Gammaproteobacteria</taxon>
        <taxon>Oceanospirillales</taxon>
        <taxon>Oceanospirillaceae</taxon>
        <taxon>Marinobacterium</taxon>
    </lineage>
</organism>
<evidence type="ECO:0000256" key="6">
    <source>
        <dbReference type="ARBA" id="ARBA00022741"/>
    </source>
</evidence>
<dbReference type="SUPFAM" id="SSF56059">
    <property type="entry name" value="Glutathione synthetase ATP-binding domain-like"/>
    <property type="match status" value="1"/>
</dbReference>
<dbReference type="EMBL" id="JBHSWE010000001">
    <property type="protein sequence ID" value="MFC6671719.1"/>
    <property type="molecule type" value="Genomic_DNA"/>
</dbReference>
<evidence type="ECO:0000256" key="13">
    <source>
        <dbReference type="PROSITE-ProRule" id="PRU00409"/>
    </source>
</evidence>
<dbReference type="InterPro" id="IPR020561">
    <property type="entry name" value="PRibGlycinamid_synth_ATP-grasp"/>
</dbReference>
<dbReference type="SUPFAM" id="SSF52440">
    <property type="entry name" value="PreATP-grasp domain"/>
    <property type="match status" value="1"/>
</dbReference>
<dbReference type="SMART" id="SM01209">
    <property type="entry name" value="GARS_A"/>
    <property type="match status" value="1"/>
</dbReference>
<dbReference type="PROSITE" id="PS50975">
    <property type="entry name" value="ATP_GRASP"/>
    <property type="match status" value="1"/>
</dbReference>
<dbReference type="Gene3D" id="3.40.50.20">
    <property type="match status" value="1"/>
</dbReference>
<gene>
    <name evidence="12 15" type="primary">purD</name>
    <name evidence="15" type="ORF">ACFQDL_17845</name>
</gene>